<sequence>MNHRVRQISIDHLDMLVISCRAVAVCITIGVIVGVIFGVIVGFTDVAIRFLLDLAVYISQLWFIDMESSLFIIGVVVASASFLVLFVIGIADMYYVGTLLRTCPGRPVPDCLRP</sequence>
<evidence type="ECO:0000256" key="1">
    <source>
        <dbReference type="SAM" id="Phobius"/>
    </source>
</evidence>
<feature type="transmembrane region" description="Helical" evidence="1">
    <location>
        <begin position="20"/>
        <end position="40"/>
    </location>
</feature>
<name>A0A397V263_9GLOM</name>
<keyword evidence="1" id="KW-1133">Transmembrane helix</keyword>
<comment type="caution">
    <text evidence="2">The sequence shown here is derived from an EMBL/GenBank/DDBJ whole genome shotgun (WGS) entry which is preliminary data.</text>
</comment>
<evidence type="ECO:0000313" key="2">
    <source>
        <dbReference type="EMBL" id="RIB16530.1"/>
    </source>
</evidence>
<keyword evidence="1" id="KW-0472">Membrane</keyword>
<dbReference type="Proteomes" id="UP000266673">
    <property type="component" value="Unassembled WGS sequence"/>
</dbReference>
<protein>
    <submittedName>
        <fullName evidence="2">Uncharacterized protein</fullName>
    </submittedName>
</protein>
<keyword evidence="1" id="KW-0812">Transmembrane</keyword>
<evidence type="ECO:0000313" key="3">
    <source>
        <dbReference type="Proteomes" id="UP000266673"/>
    </source>
</evidence>
<gene>
    <name evidence="2" type="ORF">C2G38_2189655</name>
</gene>
<dbReference type="EMBL" id="QKWP01000668">
    <property type="protein sequence ID" value="RIB16530.1"/>
    <property type="molecule type" value="Genomic_DNA"/>
</dbReference>
<proteinExistence type="predicted"/>
<reference evidence="2 3" key="1">
    <citation type="submission" date="2018-06" db="EMBL/GenBank/DDBJ databases">
        <title>Comparative genomics reveals the genomic features of Rhizophagus irregularis, R. cerebriforme, R. diaphanum and Gigaspora rosea, and their symbiotic lifestyle signature.</title>
        <authorList>
            <person name="Morin E."/>
            <person name="San Clemente H."/>
            <person name="Chen E.C.H."/>
            <person name="De La Providencia I."/>
            <person name="Hainaut M."/>
            <person name="Kuo A."/>
            <person name="Kohler A."/>
            <person name="Murat C."/>
            <person name="Tang N."/>
            <person name="Roy S."/>
            <person name="Loubradou J."/>
            <person name="Henrissat B."/>
            <person name="Grigoriev I.V."/>
            <person name="Corradi N."/>
            <person name="Roux C."/>
            <person name="Martin F.M."/>
        </authorList>
    </citation>
    <scope>NUCLEOTIDE SEQUENCE [LARGE SCALE GENOMIC DNA]</scope>
    <source>
        <strain evidence="2 3">DAOM 194757</strain>
    </source>
</reference>
<organism evidence="2 3">
    <name type="scientific">Gigaspora rosea</name>
    <dbReference type="NCBI Taxonomy" id="44941"/>
    <lineage>
        <taxon>Eukaryota</taxon>
        <taxon>Fungi</taxon>
        <taxon>Fungi incertae sedis</taxon>
        <taxon>Mucoromycota</taxon>
        <taxon>Glomeromycotina</taxon>
        <taxon>Glomeromycetes</taxon>
        <taxon>Diversisporales</taxon>
        <taxon>Gigasporaceae</taxon>
        <taxon>Gigaspora</taxon>
    </lineage>
</organism>
<feature type="transmembrane region" description="Helical" evidence="1">
    <location>
        <begin position="70"/>
        <end position="91"/>
    </location>
</feature>
<keyword evidence="3" id="KW-1185">Reference proteome</keyword>
<accession>A0A397V263</accession>
<dbReference type="AlphaFoldDB" id="A0A397V263"/>